<name>A0A9W8YTY8_9PLEO</name>
<evidence type="ECO:0000256" key="1">
    <source>
        <dbReference type="SAM" id="Coils"/>
    </source>
</evidence>
<keyword evidence="4" id="KW-1185">Reference proteome</keyword>
<dbReference type="Proteomes" id="UP001140510">
    <property type="component" value="Unassembled WGS sequence"/>
</dbReference>
<proteinExistence type="predicted"/>
<accession>A0A9W8YTY8</accession>
<evidence type="ECO:0000313" key="4">
    <source>
        <dbReference type="Proteomes" id="UP001140510"/>
    </source>
</evidence>
<organism evidence="3 4">
    <name type="scientific">Didymella pomorum</name>
    <dbReference type="NCBI Taxonomy" id="749634"/>
    <lineage>
        <taxon>Eukaryota</taxon>
        <taxon>Fungi</taxon>
        <taxon>Dikarya</taxon>
        <taxon>Ascomycota</taxon>
        <taxon>Pezizomycotina</taxon>
        <taxon>Dothideomycetes</taxon>
        <taxon>Pleosporomycetidae</taxon>
        <taxon>Pleosporales</taxon>
        <taxon>Pleosporineae</taxon>
        <taxon>Didymellaceae</taxon>
        <taxon>Didymella</taxon>
    </lineage>
</organism>
<sequence length="569" mass="63439">MSTPPETDFATQIMNAAITYDTPAAMPAVAMPPAETIADLERQIKKLKAETKATKKRAAERYTQMLHATRHAERTQEAFKREKEDRLDSEMKAVKAYCALKKKFDNLEQEDEQAQRSSRLHSQLQELYTSKNRLQADLAQKTMALVAAHQGLKILSSKSQEDKEHIRLQTKQAYDKALAEGQKLWKEDSAATAKKQSQELESTRKENELLREQLRKSQQALDWHKTQLQQQSAQRAVVKSSPMAAGIHAGFPLATQQSPSQATDQRKRRRSKSTGYVDSVTCKYIQADFNSNASLPKPEQQAGNTNTVVTPTRRKAPAGGRQPSQSPTTPTLLPQGLNLNASSMQPHQLAQAQPQARGPTLAHVQSFTQTPAQIEAEMQRIVMQATRKGTLHQFREFAMGVNARNQQAGRSPIGTIALWHAFKARSAQEEGIQKPGGIQFALQSPSQALGTPFTQHAVQAFNGQSPLPNQAIGFGAAQQMQTPQVYQQSQQSASPNYIQFQDGNLYPSPPEDLHGDPSANTLPVCVHCHQEWWNDTCDAELYVVWHILRAPEVSQEPRMMHRRPLLEGA</sequence>
<keyword evidence="1" id="KW-0175">Coiled coil</keyword>
<evidence type="ECO:0000313" key="3">
    <source>
        <dbReference type="EMBL" id="KAJ4392666.1"/>
    </source>
</evidence>
<evidence type="ECO:0000256" key="2">
    <source>
        <dbReference type="SAM" id="MobiDB-lite"/>
    </source>
</evidence>
<dbReference type="EMBL" id="JAPEVA010000217">
    <property type="protein sequence ID" value="KAJ4392666.1"/>
    <property type="molecule type" value="Genomic_DNA"/>
</dbReference>
<feature type="region of interest" description="Disordered" evidence="2">
    <location>
        <begin position="249"/>
        <end position="275"/>
    </location>
</feature>
<dbReference type="OrthoDB" id="3797204at2759"/>
<comment type="caution">
    <text evidence="3">The sequence shown here is derived from an EMBL/GenBank/DDBJ whole genome shotgun (WGS) entry which is preliminary data.</text>
</comment>
<feature type="region of interest" description="Disordered" evidence="2">
    <location>
        <begin position="292"/>
        <end position="337"/>
    </location>
</feature>
<feature type="compositionally biased region" description="Polar residues" evidence="2">
    <location>
        <begin position="301"/>
        <end position="310"/>
    </location>
</feature>
<feature type="compositionally biased region" description="Low complexity" evidence="2">
    <location>
        <begin position="322"/>
        <end position="335"/>
    </location>
</feature>
<feature type="compositionally biased region" description="Polar residues" evidence="2">
    <location>
        <begin position="254"/>
        <end position="263"/>
    </location>
</feature>
<dbReference type="AlphaFoldDB" id="A0A9W8YTY8"/>
<feature type="coiled-coil region" evidence="1">
    <location>
        <begin position="193"/>
        <end position="220"/>
    </location>
</feature>
<reference evidence="3" key="1">
    <citation type="submission" date="2022-10" db="EMBL/GenBank/DDBJ databases">
        <title>Tapping the CABI collections for fungal endophytes: first genome assemblies for Collariella, Neodidymelliopsis, Ascochyta clinopodiicola, Didymella pomorum, Didymosphaeria variabile, Neocosmospora piperis and Neocucurbitaria cava.</title>
        <authorList>
            <person name="Hill R."/>
        </authorList>
    </citation>
    <scope>NUCLEOTIDE SEQUENCE</scope>
    <source>
        <strain evidence="3">IMI 355091</strain>
    </source>
</reference>
<protein>
    <submittedName>
        <fullName evidence="3">Uncharacterized protein</fullName>
    </submittedName>
</protein>
<gene>
    <name evidence="3" type="ORF">N0V91_011319</name>
</gene>